<dbReference type="EMBL" id="KZ819189">
    <property type="protein sequence ID" value="PWZ01910.1"/>
    <property type="molecule type" value="Genomic_DNA"/>
</dbReference>
<evidence type="ECO:0000256" key="10">
    <source>
        <dbReference type="SAM" id="SignalP"/>
    </source>
</evidence>
<dbReference type="AlphaFoldDB" id="A0A317XVJ8"/>
<organism evidence="11 12">
    <name type="scientific">Testicularia cyperi</name>
    <dbReference type="NCBI Taxonomy" id="1882483"/>
    <lineage>
        <taxon>Eukaryota</taxon>
        <taxon>Fungi</taxon>
        <taxon>Dikarya</taxon>
        <taxon>Basidiomycota</taxon>
        <taxon>Ustilaginomycotina</taxon>
        <taxon>Ustilaginomycetes</taxon>
        <taxon>Ustilaginales</taxon>
        <taxon>Anthracoideaceae</taxon>
        <taxon>Testicularia</taxon>
    </lineage>
</organism>
<evidence type="ECO:0000256" key="6">
    <source>
        <dbReference type="ARBA" id="ARBA00023128"/>
    </source>
</evidence>
<comment type="similarity">
    <text evidence="8">Belongs to the PET100 family.</text>
</comment>
<dbReference type="InParanoid" id="A0A317XVJ8"/>
<gene>
    <name evidence="11" type="ORF">BCV70DRAFT_198193</name>
</gene>
<feature type="chain" id="PRO_5016268073" evidence="10">
    <location>
        <begin position="29"/>
        <end position="145"/>
    </location>
</feature>
<feature type="compositionally biased region" description="Basic and acidic residues" evidence="9">
    <location>
        <begin position="46"/>
        <end position="68"/>
    </location>
</feature>
<reference evidence="11 12" key="1">
    <citation type="journal article" date="2018" name="Mol. Biol. Evol.">
        <title>Broad Genomic Sampling Reveals a Smut Pathogenic Ancestry of the Fungal Clade Ustilaginomycotina.</title>
        <authorList>
            <person name="Kijpornyongpan T."/>
            <person name="Mondo S.J."/>
            <person name="Barry K."/>
            <person name="Sandor L."/>
            <person name="Lee J."/>
            <person name="Lipzen A."/>
            <person name="Pangilinan J."/>
            <person name="LaButti K."/>
            <person name="Hainaut M."/>
            <person name="Henrissat B."/>
            <person name="Grigoriev I.V."/>
            <person name="Spatafora J.W."/>
            <person name="Aime M.C."/>
        </authorList>
    </citation>
    <scope>NUCLEOTIDE SEQUENCE [LARGE SCALE GENOMIC DNA]</scope>
    <source>
        <strain evidence="11 12">MCA 3645</strain>
    </source>
</reference>
<dbReference type="OrthoDB" id="18175at2759"/>
<evidence type="ECO:0000256" key="5">
    <source>
        <dbReference type="ARBA" id="ARBA00022989"/>
    </source>
</evidence>
<keyword evidence="4" id="KW-0809">Transit peptide</keyword>
<evidence type="ECO:0000256" key="7">
    <source>
        <dbReference type="ARBA" id="ARBA00023136"/>
    </source>
</evidence>
<dbReference type="GO" id="GO:0051082">
    <property type="term" value="F:unfolded protein binding"/>
    <property type="evidence" value="ECO:0007669"/>
    <property type="project" value="TreeGrafter"/>
</dbReference>
<proteinExistence type="inferred from homology"/>
<keyword evidence="5" id="KW-1133">Transmembrane helix</keyword>
<dbReference type="Proteomes" id="UP000246740">
    <property type="component" value="Unassembled WGS sequence"/>
</dbReference>
<sequence length="145" mass="16523">MAGPNLELFKFGLYLFFPLAVMVHYGDPEWYHRHVLPIRDQFWPKEESLYRPPRNSEDVKSALEEMKAKRLAKRQARIEQEQQQHQAPSSQSPLSAHFESQAQAAQHQHQQQSDLSSTSSSSSSSGIVSRLPQSSFGSTDSKRLV</sequence>
<keyword evidence="12" id="KW-1185">Reference proteome</keyword>
<dbReference type="PANTHER" id="PTHR33968:SF1">
    <property type="entry name" value="PROTEIN PET100 HOMOLOG, MITOCHONDRIAL"/>
    <property type="match status" value="1"/>
</dbReference>
<keyword evidence="3" id="KW-0812">Transmembrane</keyword>
<evidence type="ECO:0000256" key="8">
    <source>
        <dbReference type="ARBA" id="ARBA00038077"/>
    </source>
</evidence>
<evidence type="ECO:0000256" key="4">
    <source>
        <dbReference type="ARBA" id="ARBA00022946"/>
    </source>
</evidence>
<evidence type="ECO:0000313" key="12">
    <source>
        <dbReference type="Proteomes" id="UP000246740"/>
    </source>
</evidence>
<dbReference type="InterPro" id="IPR018625">
    <property type="entry name" value="Pet100"/>
</dbReference>
<dbReference type="Pfam" id="PF09803">
    <property type="entry name" value="Pet100"/>
    <property type="match status" value="1"/>
</dbReference>
<evidence type="ECO:0000256" key="1">
    <source>
        <dbReference type="ARBA" id="ARBA00004167"/>
    </source>
</evidence>
<evidence type="ECO:0000256" key="9">
    <source>
        <dbReference type="SAM" id="MobiDB-lite"/>
    </source>
</evidence>
<keyword evidence="10" id="KW-0732">Signal</keyword>
<feature type="signal peptide" evidence="10">
    <location>
        <begin position="1"/>
        <end position="28"/>
    </location>
</feature>
<keyword evidence="7" id="KW-0472">Membrane</keyword>
<evidence type="ECO:0000313" key="11">
    <source>
        <dbReference type="EMBL" id="PWZ01910.1"/>
    </source>
</evidence>
<protein>
    <submittedName>
        <fullName evidence="11">Uncharacterized protein</fullName>
    </submittedName>
</protein>
<comment type="subcellular location">
    <subcellularLocation>
        <location evidence="1">Membrane</location>
        <topology evidence="1">Single-pass membrane protein</topology>
    </subcellularLocation>
    <subcellularLocation>
        <location evidence="2">Mitochondrion membrane</location>
    </subcellularLocation>
</comment>
<evidence type="ECO:0000256" key="3">
    <source>
        <dbReference type="ARBA" id="ARBA00022692"/>
    </source>
</evidence>
<feature type="region of interest" description="Disordered" evidence="9">
    <location>
        <begin position="46"/>
        <end position="145"/>
    </location>
</feature>
<name>A0A317XVJ8_9BASI</name>
<dbReference type="PANTHER" id="PTHR33968">
    <property type="entry name" value="PROTEIN PET100 HOMOLOG, MITOCHONDRIAL"/>
    <property type="match status" value="1"/>
</dbReference>
<dbReference type="GO" id="GO:0033617">
    <property type="term" value="P:mitochondrial respiratory chain complex IV assembly"/>
    <property type="evidence" value="ECO:0007669"/>
    <property type="project" value="InterPro"/>
</dbReference>
<evidence type="ECO:0000256" key="2">
    <source>
        <dbReference type="ARBA" id="ARBA00004325"/>
    </source>
</evidence>
<keyword evidence="6" id="KW-0496">Mitochondrion</keyword>
<dbReference type="GO" id="GO:0005743">
    <property type="term" value="C:mitochondrial inner membrane"/>
    <property type="evidence" value="ECO:0007669"/>
    <property type="project" value="TreeGrafter"/>
</dbReference>
<dbReference type="STRING" id="1882483.A0A317XVJ8"/>
<feature type="compositionally biased region" description="Low complexity" evidence="9">
    <location>
        <begin position="83"/>
        <end position="125"/>
    </location>
</feature>
<accession>A0A317XVJ8</accession>